<keyword evidence="6" id="KW-1185">Reference proteome</keyword>
<evidence type="ECO:0000256" key="3">
    <source>
        <dbReference type="ARBA" id="ARBA00023136"/>
    </source>
</evidence>
<reference evidence="5 6" key="1">
    <citation type="submission" date="2019-02" db="EMBL/GenBank/DDBJ databases">
        <title>Deep-cultivation of Planctomycetes and their phenomic and genomic characterization uncovers novel biology.</title>
        <authorList>
            <person name="Wiegand S."/>
            <person name="Jogler M."/>
            <person name="Boedeker C."/>
            <person name="Pinto D."/>
            <person name="Vollmers J."/>
            <person name="Rivas-Marin E."/>
            <person name="Kohn T."/>
            <person name="Peeters S.H."/>
            <person name="Heuer A."/>
            <person name="Rast P."/>
            <person name="Oberbeckmann S."/>
            <person name="Bunk B."/>
            <person name="Jeske O."/>
            <person name="Meyerdierks A."/>
            <person name="Storesund J.E."/>
            <person name="Kallscheuer N."/>
            <person name="Luecker S."/>
            <person name="Lage O.M."/>
            <person name="Pohl T."/>
            <person name="Merkel B.J."/>
            <person name="Hornburger P."/>
            <person name="Mueller R.-W."/>
            <person name="Bruemmer F."/>
            <person name="Labrenz M."/>
            <person name="Spormann A.M."/>
            <person name="Op Den Camp H."/>
            <person name="Overmann J."/>
            <person name="Amann R."/>
            <person name="Jetten M.S.M."/>
            <person name="Mascher T."/>
            <person name="Medema M.H."/>
            <person name="Devos D.P."/>
            <person name="Kaster A.-K."/>
            <person name="Ovreas L."/>
            <person name="Rohde M."/>
            <person name="Galperin M.Y."/>
            <person name="Jogler C."/>
        </authorList>
    </citation>
    <scope>NUCLEOTIDE SEQUENCE [LARGE SCALE GENOMIC DNA]</scope>
    <source>
        <strain evidence="5 6">Pan54</strain>
    </source>
</reference>
<dbReference type="OrthoDB" id="213077at2"/>
<dbReference type="GO" id="GO:0022857">
    <property type="term" value="F:transmembrane transporter activity"/>
    <property type="evidence" value="ECO:0007669"/>
    <property type="project" value="InterPro"/>
</dbReference>
<keyword evidence="3 4" id="KW-0472">Membrane</keyword>
<proteinExistence type="predicted"/>
<feature type="transmembrane region" description="Helical" evidence="4">
    <location>
        <begin position="28"/>
        <end position="46"/>
    </location>
</feature>
<comment type="caution">
    <text evidence="5">The sequence shown here is derived from an EMBL/GenBank/DDBJ whole genome shotgun (WGS) entry which is preliminary data.</text>
</comment>
<sequence>MIAGIPLPSSELSTRTKQIRRSVVQNQMLFTAGYSLTTGGFLYYFMGALGAATWVLTVLLALPEIVGVLAVLTPLALRLTANRKRLFVATSILARVCTCGIPLVVLLPENWSKLSFLIGVLALQGIFQSIAYTAYLSWLSDLAPEKSWGRFFARRDIAKALVLIFIPIAAAWLKDYLRDPATTDSIEWTGYLIAFGIGNLLQLISLIPLLKWPAVEVNSEIAHQTAPTIPSMTDHPGYSMPGFLGILAFSWWLAFFQGMTQTAFFLHSYRELQVSLTNYYLLTGLMYALQMVTAAIAGQIGDRRGYRTMLMLSTFAVSFAIPFWMFSLEGNWLWLWGAYAMWGLFGAVNLSLQNQLLIVTPRHRNTFQLALCRQGAGLIAGLTGLAGGFWLEKQLGSSAQIEWMSRKWNPFLMIFAVSFLGRLTAPLWLLLVPQEKMVTEQ</sequence>
<dbReference type="InterPro" id="IPR036259">
    <property type="entry name" value="MFS_trans_sf"/>
</dbReference>
<feature type="transmembrane region" description="Helical" evidence="4">
    <location>
        <begin position="309"/>
        <end position="326"/>
    </location>
</feature>
<feature type="transmembrane region" description="Helical" evidence="4">
    <location>
        <begin position="114"/>
        <end position="136"/>
    </location>
</feature>
<dbReference type="PANTHER" id="PTHR23526">
    <property type="entry name" value="INTEGRAL MEMBRANE TRANSPORT PROTEIN-RELATED"/>
    <property type="match status" value="1"/>
</dbReference>
<dbReference type="SUPFAM" id="SSF103473">
    <property type="entry name" value="MFS general substrate transporter"/>
    <property type="match status" value="1"/>
</dbReference>
<name>A0A5C5XL67_9PLAN</name>
<feature type="transmembrane region" description="Helical" evidence="4">
    <location>
        <begin position="188"/>
        <end position="210"/>
    </location>
</feature>
<feature type="transmembrane region" description="Helical" evidence="4">
    <location>
        <begin position="371"/>
        <end position="391"/>
    </location>
</feature>
<evidence type="ECO:0000256" key="2">
    <source>
        <dbReference type="ARBA" id="ARBA00022989"/>
    </source>
</evidence>
<evidence type="ECO:0000313" key="5">
    <source>
        <dbReference type="EMBL" id="TWT63289.1"/>
    </source>
</evidence>
<dbReference type="EMBL" id="SJPG01000001">
    <property type="protein sequence ID" value="TWT63289.1"/>
    <property type="molecule type" value="Genomic_DNA"/>
</dbReference>
<feature type="transmembrane region" description="Helical" evidence="4">
    <location>
        <begin position="52"/>
        <end position="77"/>
    </location>
</feature>
<feature type="transmembrane region" description="Helical" evidence="4">
    <location>
        <begin position="238"/>
        <end position="259"/>
    </location>
</feature>
<evidence type="ECO:0000256" key="4">
    <source>
        <dbReference type="SAM" id="Phobius"/>
    </source>
</evidence>
<protein>
    <submittedName>
        <fullName evidence="5">Major Facilitator Superfamily protein</fullName>
    </submittedName>
</protein>
<organism evidence="5 6">
    <name type="scientific">Rubinisphaera italica</name>
    <dbReference type="NCBI Taxonomy" id="2527969"/>
    <lineage>
        <taxon>Bacteria</taxon>
        <taxon>Pseudomonadati</taxon>
        <taxon>Planctomycetota</taxon>
        <taxon>Planctomycetia</taxon>
        <taxon>Planctomycetales</taxon>
        <taxon>Planctomycetaceae</taxon>
        <taxon>Rubinisphaera</taxon>
    </lineage>
</organism>
<dbReference type="AlphaFoldDB" id="A0A5C5XL67"/>
<keyword evidence="1 4" id="KW-0812">Transmembrane</keyword>
<gene>
    <name evidence="5" type="ORF">Pan54_40420</name>
</gene>
<accession>A0A5C5XL67</accession>
<feature type="transmembrane region" description="Helical" evidence="4">
    <location>
        <begin position="86"/>
        <end position="108"/>
    </location>
</feature>
<dbReference type="InterPro" id="IPR052528">
    <property type="entry name" value="Sugar_transport-like"/>
</dbReference>
<keyword evidence="2 4" id="KW-1133">Transmembrane helix</keyword>
<dbReference type="Proteomes" id="UP000316095">
    <property type="component" value="Unassembled WGS sequence"/>
</dbReference>
<feature type="transmembrane region" description="Helical" evidence="4">
    <location>
        <begin position="157"/>
        <end position="173"/>
    </location>
</feature>
<dbReference type="InterPro" id="IPR011701">
    <property type="entry name" value="MFS"/>
</dbReference>
<dbReference type="PANTHER" id="PTHR23526:SF2">
    <property type="entry name" value="MAJOR FACILITATOR SUPERFAMILY (MFS) PROFILE DOMAIN-CONTAINING PROTEIN"/>
    <property type="match status" value="1"/>
</dbReference>
<feature type="transmembrane region" description="Helical" evidence="4">
    <location>
        <begin position="279"/>
        <end position="297"/>
    </location>
</feature>
<feature type="transmembrane region" description="Helical" evidence="4">
    <location>
        <begin position="332"/>
        <end position="350"/>
    </location>
</feature>
<evidence type="ECO:0000256" key="1">
    <source>
        <dbReference type="ARBA" id="ARBA00022692"/>
    </source>
</evidence>
<dbReference type="Gene3D" id="1.20.1250.20">
    <property type="entry name" value="MFS general substrate transporter like domains"/>
    <property type="match status" value="2"/>
</dbReference>
<evidence type="ECO:0000313" key="6">
    <source>
        <dbReference type="Proteomes" id="UP000316095"/>
    </source>
</evidence>
<feature type="transmembrane region" description="Helical" evidence="4">
    <location>
        <begin position="411"/>
        <end position="432"/>
    </location>
</feature>
<dbReference type="Pfam" id="PF07690">
    <property type="entry name" value="MFS_1"/>
    <property type="match status" value="1"/>
</dbReference>